<evidence type="ECO:0000313" key="5">
    <source>
        <dbReference type="Proteomes" id="UP000673975"/>
    </source>
</evidence>
<dbReference type="Pfam" id="PF00106">
    <property type="entry name" value="adh_short"/>
    <property type="match status" value="1"/>
</dbReference>
<dbReference type="CDD" id="cd05233">
    <property type="entry name" value="SDR_c"/>
    <property type="match status" value="1"/>
</dbReference>
<dbReference type="PRINTS" id="PR00081">
    <property type="entry name" value="GDHRDH"/>
</dbReference>
<proteinExistence type="inferred from homology"/>
<reference evidence="4" key="1">
    <citation type="submission" date="2021-02" db="EMBL/GenBank/DDBJ databases">
        <title>Natronogracilivirga saccharolytica gen. nov. sp. nov. a new anaerobic, haloalkiliphilic carbohydrate-fermenting bacterium from soda lake and proposing of Cyclonatronumiaceae fam. nov. in the phylum Balneolaeota.</title>
        <authorList>
            <person name="Zhilina T.N."/>
            <person name="Sorokin D.Y."/>
            <person name="Zavarzina D.G."/>
            <person name="Toshchakov S.V."/>
            <person name="Kublanov I.V."/>
        </authorList>
    </citation>
    <scope>NUCLEOTIDE SEQUENCE</scope>
    <source>
        <strain evidence="4">Z-1702</strain>
    </source>
</reference>
<dbReference type="InterPro" id="IPR036291">
    <property type="entry name" value="NAD(P)-bd_dom_sf"/>
</dbReference>
<dbReference type="Gene3D" id="3.40.50.720">
    <property type="entry name" value="NAD(P)-binding Rossmann-like Domain"/>
    <property type="match status" value="1"/>
</dbReference>
<dbReference type="RefSeq" id="WP_210513109.1">
    <property type="nucleotide sequence ID" value="NZ_JAFIDN010000012.1"/>
</dbReference>
<evidence type="ECO:0000313" key="4">
    <source>
        <dbReference type="EMBL" id="MBP3193655.1"/>
    </source>
</evidence>
<evidence type="ECO:0000256" key="3">
    <source>
        <dbReference type="RuleBase" id="RU000363"/>
    </source>
</evidence>
<organism evidence="4 5">
    <name type="scientific">Natronogracilivirga saccharolytica</name>
    <dbReference type="NCBI Taxonomy" id="2812953"/>
    <lineage>
        <taxon>Bacteria</taxon>
        <taxon>Pseudomonadati</taxon>
        <taxon>Balneolota</taxon>
        <taxon>Balneolia</taxon>
        <taxon>Balneolales</taxon>
        <taxon>Cyclonatronaceae</taxon>
        <taxon>Natronogracilivirga</taxon>
    </lineage>
</organism>
<dbReference type="GO" id="GO:0016020">
    <property type="term" value="C:membrane"/>
    <property type="evidence" value="ECO:0007669"/>
    <property type="project" value="TreeGrafter"/>
</dbReference>
<accession>A0A8J7UVN9</accession>
<protein>
    <submittedName>
        <fullName evidence="4">SDR family oxidoreductase</fullName>
    </submittedName>
</protein>
<name>A0A8J7UVN9_9BACT</name>
<dbReference type="PANTHER" id="PTHR44196">
    <property type="entry name" value="DEHYDROGENASE/REDUCTASE SDR FAMILY MEMBER 7B"/>
    <property type="match status" value="1"/>
</dbReference>
<evidence type="ECO:0000256" key="2">
    <source>
        <dbReference type="ARBA" id="ARBA00023002"/>
    </source>
</evidence>
<gene>
    <name evidence="4" type="ORF">NATSA_13340</name>
</gene>
<dbReference type="GO" id="GO:0016491">
    <property type="term" value="F:oxidoreductase activity"/>
    <property type="evidence" value="ECO:0007669"/>
    <property type="project" value="UniProtKB-KW"/>
</dbReference>
<dbReference type="PANTHER" id="PTHR44196:SF1">
    <property type="entry name" value="DEHYDROGENASE_REDUCTASE SDR FAMILY MEMBER 7B"/>
    <property type="match status" value="1"/>
</dbReference>
<keyword evidence="2" id="KW-0560">Oxidoreductase</keyword>
<comment type="caution">
    <text evidence="4">The sequence shown here is derived from an EMBL/GenBank/DDBJ whole genome shotgun (WGS) entry which is preliminary data.</text>
</comment>
<keyword evidence="5" id="KW-1185">Reference proteome</keyword>
<dbReference type="Proteomes" id="UP000673975">
    <property type="component" value="Unassembled WGS sequence"/>
</dbReference>
<comment type="similarity">
    <text evidence="1 3">Belongs to the short-chain dehydrogenases/reductases (SDR) family.</text>
</comment>
<evidence type="ECO:0000256" key="1">
    <source>
        <dbReference type="ARBA" id="ARBA00006484"/>
    </source>
</evidence>
<dbReference type="InterPro" id="IPR002347">
    <property type="entry name" value="SDR_fam"/>
</dbReference>
<dbReference type="SUPFAM" id="SSF51735">
    <property type="entry name" value="NAD(P)-binding Rossmann-fold domains"/>
    <property type="match status" value="1"/>
</dbReference>
<dbReference type="PRINTS" id="PR00080">
    <property type="entry name" value="SDRFAMILY"/>
</dbReference>
<sequence>MEDKVVVIAGGTGGIGSAIARLFSKAGAHIVLAARNREKADAIASEINESGGKAYATDLDVTDMSSVYKMTDNVIKELGKIDVLINAFGTGMIKGIMDVDPKKAREVVDVNVNGTIMVTQAVLRHMMSEKSGKVVMFPGILGKHVMRNSSVYSASKFAVAGFTKALVEETTKRFNIGYSLLYLGGVSTDFWENPEVDMKVQADKMLDPEEVAKAVYYAVTQPAPGILNEMVIQPDSHQMV</sequence>
<dbReference type="AlphaFoldDB" id="A0A8J7UVN9"/>
<dbReference type="EMBL" id="JAFIDN010000012">
    <property type="protein sequence ID" value="MBP3193655.1"/>
    <property type="molecule type" value="Genomic_DNA"/>
</dbReference>